<dbReference type="NCBIfam" id="NF004499">
    <property type="entry name" value="PRK05846.1-3"/>
    <property type="match status" value="1"/>
</dbReference>
<feature type="domain" description="NADH:quinone oxidoreductase/Mrp antiporter transmembrane" evidence="10">
    <location>
        <begin position="134"/>
        <end position="419"/>
    </location>
</feature>
<dbReference type="GO" id="GO:0042773">
    <property type="term" value="P:ATP synthesis coupled electron transport"/>
    <property type="evidence" value="ECO:0007669"/>
    <property type="project" value="InterPro"/>
</dbReference>
<feature type="domain" description="NADH:ubiquinone oxidoreductase chain 4 N-terminal" evidence="11">
    <location>
        <begin position="71"/>
        <end position="128"/>
    </location>
</feature>
<evidence type="ECO:0000256" key="8">
    <source>
        <dbReference type="RuleBase" id="RU000320"/>
    </source>
</evidence>
<comment type="caution">
    <text evidence="12">The sequence shown here is derived from an EMBL/GenBank/DDBJ whole genome shotgun (WGS) entry which is preliminary data.</text>
</comment>
<evidence type="ECO:0000256" key="6">
    <source>
        <dbReference type="ARBA" id="ARBA00023027"/>
    </source>
</evidence>
<evidence type="ECO:0000313" key="12">
    <source>
        <dbReference type="EMBL" id="RDD62151.1"/>
    </source>
</evidence>
<dbReference type="GO" id="GO:0048039">
    <property type="term" value="F:ubiquinone binding"/>
    <property type="evidence" value="ECO:0007669"/>
    <property type="project" value="TreeGrafter"/>
</dbReference>
<evidence type="ECO:0000256" key="4">
    <source>
        <dbReference type="ARBA" id="ARBA00022967"/>
    </source>
</evidence>
<keyword evidence="13" id="KW-1185">Reference proteome</keyword>
<keyword evidence="7 9" id="KW-0472">Membrane</keyword>
<evidence type="ECO:0000256" key="3">
    <source>
        <dbReference type="ARBA" id="ARBA00022692"/>
    </source>
</evidence>
<dbReference type="EC" id="1.6.5.11" evidence="12"/>
<evidence type="ECO:0000259" key="10">
    <source>
        <dbReference type="Pfam" id="PF00361"/>
    </source>
</evidence>
<evidence type="ECO:0000313" key="13">
    <source>
        <dbReference type="Proteomes" id="UP000253941"/>
    </source>
</evidence>
<feature type="transmembrane region" description="Helical" evidence="9">
    <location>
        <begin position="375"/>
        <end position="396"/>
    </location>
</feature>
<proteinExistence type="inferred from homology"/>
<feature type="transmembrane region" description="Helical" evidence="9">
    <location>
        <begin position="275"/>
        <end position="298"/>
    </location>
</feature>
<dbReference type="GO" id="GO:0012505">
    <property type="term" value="C:endomembrane system"/>
    <property type="evidence" value="ECO:0007669"/>
    <property type="project" value="UniProtKB-SubCell"/>
</dbReference>
<dbReference type="GO" id="GO:0008137">
    <property type="term" value="F:NADH dehydrogenase (ubiquinone) activity"/>
    <property type="evidence" value="ECO:0007669"/>
    <property type="project" value="InterPro"/>
</dbReference>
<keyword evidence="3 8" id="KW-0812">Transmembrane</keyword>
<evidence type="ECO:0000256" key="2">
    <source>
        <dbReference type="ARBA" id="ARBA00009025"/>
    </source>
</evidence>
<comment type="subcellular location">
    <subcellularLocation>
        <location evidence="1">Endomembrane system</location>
        <topology evidence="1">Multi-pass membrane protein</topology>
    </subcellularLocation>
    <subcellularLocation>
        <location evidence="8">Membrane</location>
        <topology evidence="8">Multi-pass membrane protein</topology>
    </subcellularLocation>
</comment>
<dbReference type="PANTHER" id="PTHR43507">
    <property type="entry name" value="NADH-UBIQUINONE OXIDOREDUCTASE CHAIN 4"/>
    <property type="match status" value="1"/>
</dbReference>
<dbReference type="PRINTS" id="PR01437">
    <property type="entry name" value="NUOXDRDTASE4"/>
</dbReference>
<protein>
    <submittedName>
        <fullName evidence="12">NADH-quinone oxidoreductase subunit M</fullName>
        <ecNumber evidence="12">1.6.5.11</ecNumber>
    </submittedName>
</protein>
<keyword evidence="5 9" id="KW-1133">Transmembrane helix</keyword>
<dbReference type="RefSeq" id="WP_114582049.1">
    <property type="nucleotide sequence ID" value="NZ_QPMH01000007.1"/>
</dbReference>
<name>A0A369T9Y9_9PROT</name>
<feature type="transmembrane region" description="Helical" evidence="9">
    <location>
        <begin position="408"/>
        <end position="431"/>
    </location>
</feature>
<evidence type="ECO:0000256" key="9">
    <source>
        <dbReference type="SAM" id="Phobius"/>
    </source>
</evidence>
<evidence type="ECO:0000256" key="1">
    <source>
        <dbReference type="ARBA" id="ARBA00004127"/>
    </source>
</evidence>
<dbReference type="PANTHER" id="PTHR43507:SF1">
    <property type="entry name" value="NADH-UBIQUINONE OXIDOREDUCTASE CHAIN 4"/>
    <property type="match status" value="1"/>
</dbReference>
<dbReference type="NCBIfam" id="NF004501">
    <property type="entry name" value="PRK05846.1-5"/>
    <property type="match status" value="1"/>
</dbReference>
<feature type="transmembrane region" description="Helical" evidence="9">
    <location>
        <begin position="37"/>
        <end position="57"/>
    </location>
</feature>
<dbReference type="InterPro" id="IPR001750">
    <property type="entry name" value="ND/Mrp_TM"/>
</dbReference>
<dbReference type="Proteomes" id="UP000253941">
    <property type="component" value="Unassembled WGS sequence"/>
</dbReference>
<comment type="similarity">
    <text evidence="2">Belongs to the complex I subunit 4 family.</text>
</comment>
<keyword evidence="6" id="KW-0520">NAD</keyword>
<feature type="transmembrane region" description="Helical" evidence="9">
    <location>
        <begin position="170"/>
        <end position="192"/>
    </location>
</feature>
<feature type="transmembrane region" description="Helical" evidence="9">
    <location>
        <begin position="138"/>
        <end position="158"/>
    </location>
</feature>
<dbReference type="InterPro" id="IPR003918">
    <property type="entry name" value="NADH_UbQ_OxRdtase"/>
</dbReference>
<feature type="transmembrane region" description="Helical" evidence="9">
    <location>
        <begin position="87"/>
        <end position="107"/>
    </location>
</feature>
<dbReference type="InterPro" id="IPR000260">
    <property type="entry name" value="NADH4_N"/>
</dbReference>
<dbReference type="GO" id="GO:0003954">
    <property type="term" value="F:NADH dehydrogenase activity"/>
    <property type="evidence" value="ECO:0007669"/>
    <property type="project" value="TreeGrafter"/>
</dbReference>
<accession>A0A369T9Y9</accession>
<dbReference type="AlphaFoldDB" id="A0A369T9Y9"/>
<feature type="transmembrane region" description="Helical" evidence="9">
    <location>
        <begin position="212"/>
        <end position="231"/>
    </location>
</feature>
<feature type="transmembrane region" description="Helical" evidence="9">
    <location>
        <begin position="243"/>
        <end position="263"/>
    </location>
</feature>
<dbReference type="NCBIfam" id="TIGR01972">
    <property type="entry name" value="NDH_I_M"/>
    <property type="match status" value="1"/>
</dbReference>
<dbReference type="InterPro" id="IPR010227">
    <property type="entry name" value="NADH_Q_OxRdtase_chainM/4"/>
</dbReference>
<dbReference type="GO" id="GO:0015990">
    <property type="term" value="P:electron transport coupled proton transport"/>
    <property type="evidence" value="ECO:0007669"/>
    <property type="project" value="TreeGrafter"/>
</dbReference>
<dbReference type="Pfam" id="PF00361">
    <property type="entry name" value="Proton_antipo_M"/>
    <property type="match status" value="1"/>
</dbReference>
<evidence type="ECO:0000256" key="5">
    <source>
        <dbReference type="ARBA" id="ARBA00022989"/>
    </source>
</evidence>
<sequence>MHGWPLLSLVTFLPLVGAGFILMIRGEEEVVARNARYVALWTSLITFVLSLFVWFGFERGTADFQFVEKTEWIPAFGITYHMGVDGISMMFVLLSTILTPICVLASWEAITYRVKEYMIAFLALETLMVGMFCALDFVAFYMFFEGVLIPMFLIIGVWGGPRRVYSAFKFFLYTLLGSVLMLLAILAIYFHTGTTDIPTLLAGAGIPPEMQIWLWLAFFASFAVKVPMWPVHTWLPDAHVEAPTAGSVILAGVLLKMGGYGFLRFSLPMLPEASAFFAPLVFGLSIVAVIYTSLVALAQEDMKKLIAYSSVAHMGFVTAGVFTVTQQGLEGAIFQMLSHGIVSAALFLVVGVVYDRIHTRLIEKYGGLVHRMPNYALIFMVFMLASVGLPGTSGFVGEFLVIVGTFQANTWVALLIASGMVLGAAYMLYLYRRIIFGKLTKQHLMDILDLNWREKAIFAPMIVLVLWMGIYPVSFLDVMSASVESLITNYEQAMAGSEGASLALLWSGQ</sequence>
<keyword evidence="12" id="KW-0560">Oxidoreductase</keyword>
<reference evidence="12 13" key="1">
    <citation type="submission" date="2018-07" db="EMBL/GenBank/DDBJ databases">
        <title>Venubactetium sediminum gen. nov., sp. nov., isolated from a marine solar saltern.</title>
        <authorList>
            <person name="Wang S."/>
        </authorList>
    </citation>
    <scope>NUCLEOTIDE SEQUENCE [LARGE SCALE GENOMIC DNA]</scope>
    <source>
        <strain evidence="12 13">WD2A32</strain>
    </source>
</reference>
<evidence type="ECO:0000259" key="11">
    <source>
        <dbReference type="Pfam" id="PF01059"/>
    </source>
</evidence>
<feature type="transmembrane region" description="Helical" evidence="9">
    <location>
        <begin position="452"/>
        <end position="470"/>
    </location>
</feature>
<dbReference type="Pfam" id="PF01059">
    <property type="entry name" value="Oxidored_q5_N"/>
    <property type="match status" value="1"/>
</dbReference>
<feature type="transmembrane region" description="Helical" evidence="9">
    <location>
        <begin position="305"/>
        <end position="326"/>
    </location>
</feature>
<feature type="transmembrane region" description="Helical" evidence="9">
    <location>
        <begin position="114"/>
        <end position="132"/>
    </location>
</feature>
<feature type="transmembrane region" description="Helical" evidence="9">
    <location>
        <begin position="332"/>
        <end position="354"/>
    </location>
</feature>
<gene>
    <name evidence="12" type="ORF">DRB17_10000</name>
</gene>
<dbReference type="EMBL" id="QPMH01000007">
    <property type="protein sequence ID" value="RDD62151.1"/>
    <property type="molecule type" value="Genomic_DNA"/>
</dbReference>
<feature type="transmembrane region" description="Helical" evidence="9">
    <location>
        <begin position="6"/>
        <end position="25"/>
    </location>
</feature>
<evidence type="ECO:0000256" key="7">
    <source>
        <dbReference type="ARBA" id="ARBA00023136"/>
    </source>
</evidence>
<keyword evidence="4" id="KW-1278">Translocase</keyword>
<organism evidence="12 13">
    <name type="scientific">Ferruginivarius sediminum</name>
    <dbReference type="NCBI Taxonomy" id="2661937"/>
    <lineage>
        <taxon>Bacteria</taxon>
        <taxon>Pseudomonadati</taxon>
        <taxon>Pseudomonadota</taxon>
        <taxon>Alphaproteobacteria</taxon>
        <taxon>Rhodospirillales</taxon>
        <taxon>Rhodospirillaceae</taxon>
        <taxon>Ferruginivarius</taxon>
    </lineage>
</organism>
<dbReference type="GO" id="GO:0016020">
    <property type="term" value="C:membrane"/>
    <property type="evidence" value="ECO:0007669"/>
    <property type="project" value="UniProtKB-SubCell"/>
</dbReference>